<evidence type="ECO:0000313" key="2">
    <source>
        <dbReference type="Proteomes" id="UP000030624"/>
    </source>
</evidence>
<protein>
    <submittedName>
        <fullName evidence="1">Uncharacterized protein</fullName>
    </submittedName>
</protein>
<name>A0A0A7GEP5_GEOAI</name>
<organism evidence="1 2">
    <name type="scientific">Geoglobus acetivorans</name>
    <dbReference type="NCBI Taxonomy" id="565033"/>
    <lineage>
        <taxon>Archaea</taxon>
        <taxon>Methanobacteriati</taxon>
        <taxon>Methanobacteriota</taxon>
        <taxon>Archaeoglobi</taxon>
        <taxon>Archaeoglobales</taxon>
        <taxon>Archaeoglobaceae</taxon>
        <taxon>Geoglobus</taxon>
    </lineage>
</organism>
<dbReference type="KEGG" id="gac:GACE_1481"/>
<dbReference type="Proteomes" id="UP000030624">
    <property type="component" value="Chromosome"/>
</dbReference>
<dbReference type="GeneID" id="43503142"/>
<dbReference type="AlphaFoldDB" id="A0A0A7GEP5"/>
<dbReference type="HOGENOM" id="CLU_3093955_0_0_2"/>
<dbReference type="EMBL" id="CP009552">
    <property type="protein sequence ID" value="AIY90519.1"/>
    <property type="molecule type" value="Genomic_DNA"/>
</dbReference>
<proteinExistence type="predicted"/>
<sequence>MMIYPLQKLHKTIFEKLGQVRDALPLSFQDILSSGQAYTGFLKVWAGHDMV</sequence>
<gene>
    <name evidence="1" type="ORF">GACE_1481</name>
</gene>
<dbReference type="RefSeq" id="WP_158413825.1">
    <property type="nucleotide sequence ID" value="NZ_CP009552.1"/>
</dbReference>
<accession>A0A0A7GEP5</accession>
<evidence type="ECO:0000313" key="1">
    <source>
        <dbReference type="EMBL" id="AIY90519.1"/>
    </source>
</evidence>
<reference evidence="1 2" key="1">
    <citation type="journal article" date="2015" name="Appl. Environ. Microbiol.">
        <title>The Geoglobus acetivorans genome: Fe(III) reduction, acetate utilization, autotrophic growth, and degradation of aromatic compounds in a hyperthermophilic archaeon.</title>
        <authorList>
            <person name="Mardanov A.V."/>
            <person name="Slododkina G.B."/>
            <person name="Slobodkin A.I."/>
            <person name="Beletsky A.V."/>
            <person name="Gavrilov S.N."/>
            <person name="Kublanov I.V."/>
            <person name="Bonch-Osmolovskaya E.A."/>
            <person name="Skryabin K.G."/>
            <person name="Ravin N.V."/>
        </authorList>
    </citation>
    <scope>NUCLEOTIDE SEQUENCE [LARGE SCALE GENOMIC DNA]</scope>
    <source>
        <strain evidence="1 2">SBH6</strain>
    </source>
</reference>